<dbReference type="GO" id="GO:0006355">
    <property type="term" value="P:regulation of DNA-templated transcription"/>
    <property type="evidence" value="ECO:0007669"/>
    <property type="project" value="InterPro"/>
</dbReference>
<dbReference type="PROSITE" id="PS00622">
    <property type="entry name" value="HTH_LUXR_1"/>
    <property type="match status" value="1"/>
</dbReference>
<dbReference type="AlphaFoldDB" id="A0A2S1R9D1"/>
<evidence type="ECO:0000259" key="4">
    <source>
        <dbReference type="PROSITE" id="PS50043"/>
    </source>
</evidence>
<dbReference type="GO" id="GO:0003677">
    <property type="term" value="F:DNA binding"/>
    <property type="evidence" value="ECO:0007669"/>
    <property type="project" value="UniProtKB-KW"/>
</dbReference>
<dbReference type="Gene3D" id="3.40.50.2300">
    <property type="match status" value="1"/>
</dbReference>
<gene>
    <name evidence="6" type="ORF">A6035_12740</name>
</gene>
<reference evidence="6 7" key="1">
    <citation type="submission" date="2016-04" db="EMBL/GenBank/DDBJ databases">
        <title>Complete genome sequence of Dietzia lutea YIM 80766T, a strain isolated from desert soil in Egypt.</title>
        <authorList>
            <person name="Zhao J."/>
            <person name="Hu B."/>
            <person name="Geng S."/>
            <person name="Nie Y."/>
            <person name="Tang Y."/>
        </authorList>
    </citation>
    <scope>NUCLEOTIDE SEQUENCE [LARGE SCALE GENOMIC DNA]</scope>
    <source>
        <strain evidence="6 7">YIM 80766</strain>
    </source>
</reference>
<dbReference type="SMART" id="SM00421">
    <property type="entry name" value="HTH_LUXR"/>
    <property type="match status" value="1"/>
</dbReference>
<feature type="modified residue" description="4-aspartylphosphate" evidence="2">
    <location>
        <position position="50"/>
    </location>
</feature>
<dbReference type="Pfam" id="PF00196">
    <property type="entry name" value="GerE"/>
    <property type="match status" value="1"/>
</dbReference>
<dbReference type="SUPFAM" id="SSF46894">
    <property type="entry name" value="C-terminal effector domain of the bipartite response regulators"/>
    <property type="match status" value="1"/>
</dbReference>
<dbReference type="GO" id="GO:0000160">
    <property type="term" value="P:phosphorelay signal transduction system"/>
    <property type="evidence" value="ECO:0007669"/>
    <property type="project" value="InterPro"/>
</dbReference>
<evidence type="ECO:0000256" key="3">
    <source>
        <dbReference type="SAM" id="MobiDB-lite"/>
    </source>
</evidence>
<dbReference type="KEGG" id="dlu:A6035_12740"/>
<dbReference type="PANTHER" id="PTHR43214">
    <property type="entry name" value="TWO-COMPONENT RESPONSE REGULATOR"/>
    <property type="match status" value="1"/>
</dbReference>
<dbReference type="CDD" id="cd06170">
    <property type="entry name" value="LuxR_C_like"/>
    <property type="match status" value="1"/>
</dbReference>
<dbReference type="SUPFAM" id="SSF52172">
    <property type="entry name" value="CheY-like"/>
    <property type="match status" value="1"/>
</dbReference>
<feature type="domain" description="Response regulatory" evidence="5">
    <location>
        <begin position="4"/>
        <end position="115"/>
    </location>
</feature>
<organism evidence="6 7">
    <name type="scientific">Dietzia lutea</name>
    <dbReference type="NCBI Taxonomy" id="546160"/>
    <lineage>
        <taxon>Bacteria</taxon>
        <taxon>Bacillati</taxon>
        <taxon>Actinomycetota</taxon>
        <taxon>Actinomycetes</taxon>
        <taxon>Mycobacteriales</taxon>
        <taxon>Dietziaceae</taxon>
        <taxon>Dietzia</taxon>
    </lineage>
</organism>
<keyword evidence="2" id="KW-0597">Phosphoprotein</keyword>
<dbReference type="InterPro" id="IPR001789">
    <property type="entry name" value="Sig_transdc_resp-reg_receiver"/>
</dbReference>
<feature type="domain" description="HTH luxR-type" evidence="4">
    <location>
        <begin position="139"/>
        <end position="204"/>
    </location>
</feature>
<feature type="compositionally biased region" description="Polar residues" evidence="3">
    <location>
        <begin position="121"/>
        <end position="132"/>
    </location>
</feature>
<evidence type="ECO:0000313" key="6">
    <source>
        <dbReference type="EMBL" id="AWH92890.1"/>
    </source>
</evidence>
<protein>
    <submittedName>
        <fullName evidence="6">Helix-turn-helix transcriptional regulator</fullName>
    </submittedName>
</protein>
<evidence type="ECO:0000259" key="5">
    <source>
        <dbReference type="PROSITE" id="PS50110"/>
    </source>
</evidence>
<evidence type="ECO:0000313" key="7">
    <source>
        <dbReference type="Proteomes" id="UP000244928"/>
    </source>
</evidence>
<keyword evidence="7" id="KW-1185">Reference proteome</keyword>
<feature type="region of interest" description="Disordered" evidence="3">
    <location>
        <begin position="121"/>
        <end position="144"/>
    </location>
</feature>
<name>A0A2S1R9D1_9ACTN</name>
<dbReference type="InterPro" id="IPR016032">
    <property type="entry name" value="Sig_transdc_resp-reg_C-effctor"/>
</dbReference>
<dbReference type="PANTHER" id="PTHR43214:SF43">
    <property type="entry name" value="TWO-COMPONENT RESPONSE REGULATOR"/>
    <property type="match status" value="1"/>
</dbReference>
<evidence type="ECO:0000256" key="1">
    <source>
        <dbReference type="ARBA" id="ARBA00023125"/>
    </source>
</evidence>
<dbReference type="Proteomes" id="UP000244928">
    <property type="component" value="Chromosome"/>
</dbReference>
<dbReference type="InterPro" id="IPR000792">
    <property type="entry name" value="Tscrpt_reg_LuxR_C"/>
</dbReference>
<dbReference type="InterPro" id="IPR039420">
    <property type="entry name" value="WalR-like"/>
</dbReference>
<keyword evidence="1" id="KW-0238">DNA-binding</keyword>
<dbReference type="PROSITE" id="PS50043">
    <property type="entry name" value="HTH_LUXR_2"/>
    <property type="match status" value="1"/>
</dbReference>
<dbReference type="PRINTS" id="PR00038">
    <property type="entry name" value="HTHLUXR"/>
</dbReference>
<dbReference type="PROSITE" id="PS50110">
    <property type="entry name" value="RESPONSE_REGULATORY"/>
    <property type="match status" value="1"/>
</dbReference>
<evidence type="ECO:0000256" key="2">
    <source>
        <dbReference type="PROSITE-ProRule" id="PRU00169"/>
    </source>
</evidence>
<dbReference type="InterPro" id="IPR011006">
    <property type="entry name" value="CheY-like_superfamily"/>
</dbReference>
<dbReference type="OrthoDB" id="9816529at2"/>
<sequence length="211" mass="22500">MPVRVSVVDDYSVVIAGVTAFLAPYSDRIEIVSRQRGTSGATEVDVALYDSFASPLGSSTRLEALLQDPTIGSVAIYSFASDPVAIRDSLDAGARGFLSKSLDAADLVSGIEQIAAGHQVTATGSDADSADQSMRPDRWPAKQAGLSPREAEMIALIVQGLSNDQIAEWCYLSPNTVKTYIRSAYRKMGVTTRAQAVTWGIRSGLKPDLRS</sequence>
<accession>A0A2S1R9D1</accession>
<dbReference type="EMBL" id="CP015449">
    <property type="protein sequence ID" value="AWH92890.1"/>
    <property type="molecule type" value="Genomic_DNA"/>
</dbReference>
<dbReference type="RefSeq" id="WP_108848101.1">
    <property type="nucleotide sequence ID" value="NZ_CP015449.1"/>
</dbReference>
<proteinExistence type="predicted"/>